<dbReference type="CDD" id="cd01400">
    <property type="entry name" value="6PGL"/>
    <property type="match status" value="1"/>
</dbReference>
<feature type="domain" description="Glucosamine/galactosamine-6-phosphate isomerase" evidence="8">
    <location>
        <begin position="36"/>
        <end position="237"/>
    </location>
</feature>
<dbReference type="GO" id="GO:0017057">
    <property type="term" value="F:6-phosphogluconolactonase activity"/>
    <property type="evidence" value="ECO:0007669"/>
    <property type="project" value="UniProtKB-UniRule"/>
</dbReference>
<dbReference type="KEGG" id="lum:CNR27_10060"/>
<dbReference type="PANTHER" id="PTHR11054:SF0">
    <property type="entry name" value="6-PHOSPHOGLUCONOLACTONASE"/>
    <property type="match status" value="1"/>
</dbReference>
<dbReference type="UniPathway" id="UPA00115">
    <property type="reaction ID" value="UER00409"/>
</dbReference>
<accession>A0A290XF20</accession>
<evidence type="ECO:0000256" key="1">
    <source>
        <dbReference type="ARBA" id="ARBA00000832"/>
    </source>
</evidence>
<proteinExistence type="inferred from homology"/>
<evidence type="ECO:0000256" key="5">
    <source>
        <dbReference type="ARBA" id="ARBA00013198"/>
    </source>
</evidence>
<dbReference type="EC" id="3.1.1.31" evidence="5 7"/>
<dbReference type="NCBIfam" id="TIGR01198">
    <property type="entry name" value="pgl"/>
    <property type="match status" value="1"/>
</dbReference>
<evidence type="ECO:0000259" key="8">
    <source>
        <dbReference type="Pfam" id="PF01182"/>
    </source>
</evidence>
<dbReference type="AlphaFoldDB" id="A0A290XF20"/>
<dbReference type="InterPro" id="IPR005900">
    <property type="entry name" value="6-phosphogluconolactonase_DevB"/>
</dbReference>
<dbReference type="Pfam" id="PF01182">
    <property type="entry name" value="Glucosamine_iso"/>
    <property type="match status" value="1"/>
</dbReference>
<evidence type="ECO:0000256" key="2">
    <source>
        <dbReference type="ARBA" id="ARBA00002681"/>
    </source>
</evidence>
<keyword evidence="10" id="KW-1185">Reference proteome</keyword>
<gene>
    <name evidence="7 9" type="primary">pgl</name>
    <name evidence="9" type="ORF">CNR27_10060</name>
</gene>
<dbReference type="Proteomes" id="UP000218968">
    <property type="component" value="Chromosome"/>
</dbReference>
<organism evidence="9 10">
    <name type="scientific">Luteimonas chenhongjianii</name>
    <dbReference type="NCBI Taxonomy" id="2006110"/>
    <lineage>
        <taxon>Bacteria</taxon>
        <taxon>Pseudomonadati</taxon>
        <taxon>Pseudomonadota</taxon>
        <taxon>Gammaproteobacteria</taxon>
        <taxon>Lysobacterales</taxon>
        <taxon>Lysobacteraceae</taxon>
        <taxon>Luteimonas</taxon>
    </lineage>
</organism>
<dbReference type="PANTHER" id="PTHR11054">
    <property type="entry name" value="6-PHOSPHOGLUCONOLACTONASE"/>
    <property type="match status" value="1"/>
</dbReference>
<dbReference type="InterPro" id="IPR006148">
    <property type="entry name" value="Glc/Gal-6P_isomerase"/>
</dbReference>
<dbReference type="GO" id="GO:0005975">
    <property type="term" value="P:carbohydrate metabolic process"/>
    <property type="evidence" value="ECO:0007669"/>
    <property type="project" value="UniProtKB-UniRule"/>
</dbReference>
<evidence type="ECO:0000256" key="4">
    <source>
        <dbReference type="ARBA" id="ARBA00010662"/>
    </source>
</evidence>
<comment type="pathway">
    <text evidence="3 7">Carbohydrate degradation; pentose phosphate pathway; D-ribulose 5-phosphate from D-glucose 6-phosphate (oxidative stage): step 2/3.</text>
</comment>
<dbReference type="InterPro" id="IPR039104">
    <property type="entry name" value="6PGL"/>
</dbReference>
<dbReference type="SUPFAM" id="SSF100950">
    <property type="entry name" value="NagB/RpiA/CoA transferase-like"/>
    <property type="match status" value="1"/>
</dbReference>
<reference evidence="10" key="1">
    <citation type="submission" date="2017-09" db="EMBL/GenBank/DDBJ databases">
        <title>Luteimonas liuhanmingii sp.nov., isolated from the intestinal contents of Tibetan Plateau Pika in Yushu, Qinghai Province, China.</title>
        <authorList>
            <person name="Gui Z."/>
        </authorList>
    </citation>
    <scope>NUCLEOTIDE SEQUENCE [LARGE SCALE GENOMIC DNA]</scope>
    <source>
        <strain evidence="10">100111</strain>
    </source>
</reference>
<sequence length="250" mass="26653">MTAQGAPAFGIAGGIGDDGRMQLHAYESATQWTWGAAIAISSAIARDLEHRPRARLLLSGGKTPGPVYEALSKSPLAWDRVDVALVDERWLLPDDPDSNARLLRETLIQNKAQKARLETITRAGRPFDEAIATANLHARQPAGVVVLGMGDDGHTASLFPGMIDLEGALASPSPYVGVDAGGSPGAGIWQRRISLTPAGLAPAHTRILLIRGEKKRALLDRLLQSDDATEFPARIAFTTPGATLHVHWCP</sequence>
<name>A0A290XF20_9GAMM</name>
<dbReference type="EMBL" id="CP023406">
    <property type="protein sequence ID" value="ATD67732.1"/>
    <property type="molecule type" value="Genomic_DNA"/>
</dbReference>
<dbReference type="GO" id="GO:0006098">
    <property type="term" value="P:pentose-phosphate shunt"/>
    <property type="evidence" value="ECO:0007669"/>
    <property type="project" value="UniProtKB-UniPathway"/>
</dbReference>
<keyword evidence="7" id="KW-0378">Hydrolase</keyword>
<evidence type="ECO:0000256" key="3">
    <source>
        <dbReference type="ARBA" id="ARBA00004961"/>
    </source>
</evidence>
<comment type="function">
    <text evidence="2 7">Hydrolysis of 6-phosphogluconolactone to 6-phosphogluconate.</text>
</comment>
<dbReference type="Gene3D" id="3.40.50.1360">
    <property type="match status" value="1"/>
</dbReference>
<evidence type="ECO:0000313" key="9">
    <source>
        <dbReference type="EMBL" id="ATD67732.1"/>
    </source>
</evidence>
<evidence type="ECO:0000256" key="6">
    <source>
        <dbReference type="ARBA" id="ARBA00020337"/>
    </source>
</evidence>
<comment type="similarity">
    <text evidence="4 7">Belongs to the glucosamine/galactosamine-6-phosphate isomerase family. 6-phosphogluconolactonase subfamily.</text>
</comment>
<evidence type="ECO:0000256" key="7">
    <source>
        <dbReference type="RuleBase" id="RU365095"/>
    </source>
</evidence>
<comment type="catalytic activity">
    <reaction evidence="1 7">
        <text>6-phospho-D-glucono-1,5-lactone + H2O = 6-phospho-D-gluconate + H(+)</text>
        <dbReference type="Rhea" id="RHEA:12556"/>
        <dbReference type="ChEBI" id="CHEBI:15377"/>
        <dbReference type="ChEBI" id="CHEBI:15378"/>
        <dbReference type="ChEBI" id="CHEBI:57955"/>
        <dbReference type="ChEBI" id="CHEBI:58759"/>
        <dbReference type="EC" id="3.1.1.31"/>
    </reaction>
</comment>
<protein>
    <recommendedName>
        <fullName evidence="6 7">6-phosphogluconolactonase</fullName>
        <shortName evidence="7">6PGL</shortName>
        <ecNumber evidence="5 7">3.1.1.31</ecNumber>
    </recommendedName>
</protein>
<dbReference type="InterPro" id="IPR037171">
    <property type="entry name" value="NagB/RpiA_transferase-like"/>
</dbReference>
<evidence type="ECO:0000313" key="10">
    <source>
        <dbReference type="Proteomes" id="UP000218968"/>
    </source>
</evidence>